<evidence type="ECO:0000313" key="3">
    <source>
        <dbReference type="Proteomes" id="UP001244341"/>
    </source>
</evidence>
<organism evidence="2 3">
    <name type="scientific">Tetradesmus obliquus</name>
    <name type="common">Green alga</name>
    <name type="synonym">Acutodesmus obliquus</name>
    <dbReference type="NCBI Taxonomy" id="3088"/>
    <lineage>
        <taxon>Eukaryota</taxon>
        <taxon>Viridiplantae</taxon>
        <taxon>Chlorophyta</taxon>
        <taxon>core chlorophytes</taxon>
        <taxon>Chlorophyceae</taxon>
        <taxon>CS clade</taxon>
        <taxon>Sphaeropleales</taxon>
        <taxon>Scenedesmaceae</taxon>
        <taxon>Tetradesmus</taxon>
    </lineage>
</organism>
<dbReference type="EMBL" id="CP126212">
    <property type="protein sequence ID" value="WIA14547.1"/>
    <property type="molecule type" value="Genomic_DNA"/>
</dbReference>
<evidence type="ECO:0000313" key="2">
    <source>
        <dbReference type="EMBL" id="WIA14547.1"/>
    </source>
</evidence>
<proteinExistence type="predicted"/>
<keyword evidence="3" id="KW-1185">Reference proteome</keyword>
<protein>
    <submittedName>
        <fullName evidence="2">Uncharacterized protein</fullName>
    </submittedName>
</protein>
<dbReference type="Proteomes" id="UP001244341">
    <property type="component" value="Chromosome 5b"/>
</dbReference>
<gene>
    <name evidence="2" type="ORF">OEZ85_003064</name>
</gene>
<evidence type="ECO:0000256" key="1">
    <source>
        <dbReference type="SAM" id="MobiDB-lite"/>
    </source>
</evidence>
<feature type="region of interest" description="Disordered" evidence="1">
    <location>
        <begin position="1"/>
        <end position="31"/>
    </location>
</feature>
<name>A0ABY8TZY3_TETOB</name>
<feature type="compositionally biased region" description="Low complexity" evidence="1">
    <location>
        <begin position="262"/>
        <end position="272"/>
    </location>
</feature>
<feature type="compositionally biased region" description="Basic residues" evidence="1">
    <location>
        <begin position="249"/>
        <end position="261"/>
    </location>
</feature>
<feature type="region of interest" description="Disordered" evidence="1">
    <location>
        <begin position="217"/>
        <end position="274"/>
    </location>
</feature>
<sequence>MGMRVSRPSTTENTELCFEGDQPREAPSTAGYSTLCTQQLVMESRPKRSRRLGDAVAAATAAAAAAAAGDGSAHQQPAQLYVISCSRDTKLVEYDDDTYTDRYGEEADEAEREVDDCVEYRDGSWVFDMGYGWCPGSATDRHPVDKPTPGLTRSPGVVRVFSSLAAANAAAALVWQSLQVNHGFDGVVPDAGDGPQASKGRGGMYQRQFVFEYDDGYEDEGEDEGEDQQAIKKAKAALDPDWDPTGSTAKRRTRASGKRSRASGSGSSSSSSDKYCIVRGDGRCSWSRTRQYYVDPWWSPGDAGSPLHNIVSSTLNVEVVKAQAE</sequence>
<accession>A0ABY8TZY3</accession>
<reference evidence="2 3" key="1">
    <citation type="submission" date="2023-05" db="EMBL/GenBank/DDBJ databases">
        <title>A 100% complete, gapless, phased diploid assembly of the Scenedesmus obliquus UTEX 3031 genome.</title>
        <authorList>
            <person name="Biondi T.C."/>
            <person name="Hanschen E.R."/>
            <person name="Kwon T."/>
            <person name="Eng W."/>
            <person name="Kruse C.P.S."/>
            <person name="Koehler S.I."/>
            <person name="Kunde Y."/>
            <person name="Gleasner C.D."/>
            <person name="You Mak K.T."/>
            <person name="Polle J."/>
            <person name="Hovde B.T."/>
            <person name="Starkenburg S.R."/>
        </authorList>
    </citation>
    <scope>NUCLEOTIDE SEQUENCE [LARGE SCALE GENOMIC DNA]</scope>
    <source>
        <strain evidence="2 3">DOE0152z</strain>
    </source>
</reference>
<feature type="compositionally biased region" description="Acidic residues" evidence="1">
    <location>
        <begin position="217"/>
        <end position="227"/>
    </location>
</feature>